<name>A0ABR1GGS3_9HYPO</name>
<gene>
    <name evidence="3" type="ORF">QQX98_013296</name>
</gene>
<sequence length="436" mass="47919">MTGSRRILAWLNGIHDDDQPASESPAAPSLKHAIQQQDRKRRLPSPPSEDDIQHSPQAIFQMDNQVTPKRPKVTAAASDPQLRLFPKRSREKDDHDSGQEEEGGHTPRASDSSAGNGPRPARSRKKASPSRVSLSTSSSPSRILDSLTLDTDGIVTRQLDVGDKRQPPTLKEMLVKVSKWSKHKGILSSSTRDILGDDVSQYGFDEDDAFSKEPNDCGSSLSLAMAEEVLGYARDCRERHHSEMVWNIEVHQRLLEKIFRAGDPPHLVDFLSCHAATITKEYLSTTTRSKLVDFCIHVNPGADPDVEKNYGSQAVELRRTLPMLCLNHTSYLGLSAEPISISLETKRSSDGGDNAALQIGTWQAAQWNYLESLLVRAGGQEHAKTALDELGILPAIITQSHQWSFAATTREGSKTVGITPLGARPGVTSNMKLHGY</sequence>
<dbReference type="EMBL" id="JAZAVJ010000623">
    <property type="protein sequence ID" value="KAK7393920.1"/>
    <property type="molecule type" value="Genomic_DNA"/>
</dbReference>
<accession>A0ABR1GGS3</accession>
<feature type="region of interest" description="Disordered" evidence="1">
    <location>
        <begin position="1"/>
        <end position="145"/>
    </location>
</feature>
<dbReference type="InterPro" id="IPR046797">
    <property type="entry name" value="PDDEXK_12"/>
</dbReference>
<evidence type="ECO:0000313" key="4">
    <source>
        <dbReference type="Proteomes" id="UP001498476"/>
    </source>
</evidence>
<reference evidence="3 4" key="1">
    <citation type="journal article" date="2025" name="Microbiol. Resour. Announc.">
        <title>Draft genome sequences for Neonectria magnoliae and Neonectria punicea, canker pathogens of Liriodendron tulipifera and Acer saccharum in West Virginia.</title>
        <authorList>
            <person name="Petronek H.M."/>
            <person name="Kasson M.T."/>
            <person name="Metheny A.M."/>
            <person name="Stauder C.M."/>
            <person name="Lovett B."/>
            <person name="Lynch S.C."/>
            <person name="Garnas J.R."/>
            <person name="Kasson L.R."/>
            <person name="Stajich J.E."/>
        </authorList>
    </citation>
    <scope>NUCLEOTIDE SEQUENCE [LARGE SCALE GENOMIC DNA]</scope>
    <source>
        <strain evidence="3 4">NRRL 64653</strain>
    </source>
</reference>
<evidence type="ECO:0000313" key="3">
    <source>
        <dbReference type="EMBL" id="KAK7393920.1"/>
    </source>
</evidence>
<dbReference type="Proteomes" id="UP001498476">
    <property type="component" value="Unassembled WGS sequence"/>
</dbReference>
<keyword evidence="4" id="KW-1185">Reference proteome</keyword>
<evidence type="ECO:0000259" key="2">
    <source>
        <dbReference type="Pfam" id="PF20516"/>
    </source>
</evidence>
<feature type="compositionally biased region" description="Low complexity" evidence="1">
    <location>
        <begin position="129"/>
        <end position="145"/>
    </location>
</feature>
<organism evidence="3 4">
    <name type="scientific">Neonectria punicea</name>
    <dbReference type="NCBI Taxonomy" id="979145"/>
    <lineage>
        <taxon>Eukaryota</taxon>
        <taxon>Fungi</taxon>
        <taxon>Dikarya</taxon>
        <taxon>Ascomycota</taxon>
        <taxon>Pezizomycotina</taxon>
        <taxon>Sordariomycetes</taxon>
        <taxon>Hypocreomycetidae</taxon>
        <taxon>Hypocreales</taxon>
        <taxon>Nectriaceae</taxon>
        <taxon>Neonectria</taxon>
    </lineage>
</organism>
<protein>
    <recommendedName>
        <fullName evidence="2">PD-(D/E)XK nuclease-like domain-containing protein</fullName>
    </recommendedName>
</protein>
<dbReference type="Pfam" id="PF20516">
    <property type="entry name" value="PDDEXK_12"/>
    <property type="match status" value="1"/>
</dbReference>
<feature type="domain" description="PD-(D/E)XK nuclease-like" evidence="2">
    <location>
        <begin position="205"/>
        <end position="415"/>
    </location>
</feature>
<proteinExistence type="predicted"/>
<feature type="compositionally biased region" description="Polar residues" evidence="1">
    <location>
        <begin position="54"/>
        <end position="67"/>
    </location>
</feature>
<comment type="caution">
    <text evidence="3">The sequence shown here is derived from an EMBL/GenBank/DDBJ whole genome shotgun (WGS) entry which is preliminary data.</text>
</comment>
<evidence type="ECO:0000256" key="1">
    <source>
        <dbReference type="SAM" id="MobiDB-lite"/>
    </source>
</evidence>
<feature type="compositionally biased region" description="Basic and acidic residues" evidence="1">
    <location>
        <begin position="88"/>
        <end position="105"/>
    </location>
</feature>